<protein>
    <recommendedName>
        <fullName evidence="3">Nudix hydrolase domain-containing protein</fullName>
    </recommendedName>
</protein>
<evidence type="ECO:0000313" key="1">
    <source>
        <dbReference type="EMBL" id="PJE59857.1"/>
    </source>
</evidence>
<gene>
    <name evidence="1" type="ORF">COU85_01480</name>
</gene>
<dbReference type="EMBL" id="PFEA01000027">
    <property type="protein sequence ID" value="PJE59857.1"/>
    <property type="molecule type" value="Genomic_DNA"/>
</dbReference>
<dbReference type="AlphaFoldDB" id="A0A2M8KIW1"/>
<reference evidence="2" key="1">
    <citation type="submission" date="2017-09" db="EMBL/GenBank/DDBJ databases">
        <title>Depth-based differentiation of microbial function through sediment-hosted aquifers and enrichment of novel symbionts in the deep terrestrial subsurface.</title>
        <authorList>
            <person name="Probst A.J."/>
            <person name="Ladd B."/>
            <person name="Jarett J.K."/>
            <person name="Geller-Mcgrath D.E."/>
            <person name="Sieber C.M.K."/>
            <person name="Emerson J.B."/>
            <person name="Anantharaman K."/>
            <person name="Thomas B.C."/>
            <person name="Malmstrom R."/>
            <person name="Stieglmeier M."/>
            <person name="Klingl A."/>
            <person name="Woyke T."/>
            <person name="Ryan C.M."/>
            <person name="Banfield J.F."/>
        </authorList>
    </citation>
    <scope>NUCLEOTIDE SEQUENCE [LARGE SCALE GENOMIC DNA]</scope>
</reference>
<dbReference type="Proteomes" id="UP000231086">
    <property type="component" value="Unassembled WGS sequence"/>
</dbReference>
<evidence type="ECO:0000313" key="2">
    <source>
        <dbReference type="Proteomes" id="UP000231086"/>
    </source>
</evidence>
<dbReference type="InterPro" id="IPR015797">
    <property type="entry name" value="NUDIX_hydrolase-like_dom_sf"/>
</dbReference>
<name>A0A2M8KIW1_9BACT</name>
<accession>A0A2M8KIW1</accession>
<organism evidence="1 2">
    <name type="scientific">Candidatus Portnoybacteria bacterium CG10_big_fil_rev_8_21_14_0_10_44_7</name>
    <dbReference type="NCBI Taxonomy" id="1974816"/>
    <lineage>
        <taxon>Bacteria</taxon>
        <taxon>Candidatus Portnoyibacteriota</taxon>
    </lineage>
</organism>
<sequence length="204" mass="23963">MPDIFHGERVLVVENKIIFKDGAWRGLKTDKLNHYLKLIRDNCKFIKRAEAEESRDFQQIIPFTIFKHRNQFFLYRYSKKIKERRLRGQYMLGIGGHINPADQNKNIDLLLAGAEREWQEEVGLRGKIISKKVLGILNDDRRRVEAVHLGIIYVFEGDRPDIFVRETSKIKGEMMTVKEMEPLMAKSDSFSWAATTYPYLKSLK</sequence>
<dbReference type="Gene3D" id="3.90.79.10">
    <property type="entry name" value="Nucleoside Triphosphate Pyrophosphohydrolase"/>
    <property type="match status" value="1"/>
</dbReference>
<proteinExistence type="predicted"/>
<dbReference type="SUPFAM" id="SSF55811">
    <property type="entry name" value="Nudix"/>
    <property type="match status" value="1"/>
</dbReference>
<evidence type="ECO:0008006" key="3">
    <source>
        <dbReference type="Google" id="ProtNLM"/>
    </source>
</evidence>
<comment type="caution">
    <text evidence="1">The sequence shown here is derived from an EMBL/GenBank/DDBJ whole genome shotgun (WGS) entry which is preliminary data.</text>
</comment>